<dbReference type="Proteomes" id="UP000006402">
    <property type="component" value="Unassembled WGS sequence"/>
</dbReference>
<evidence type="ECO:0000313" key="1">
    <source>
        <dbReference type="EMBL" id="EJX49799.1"/>
    </source>
</evidence>
<gene>
    <name evidence="1" type="ORF">HMPREF1378_02530</name>
</gene>
<reference evidence="1 2" key="1">
    <citation type="submission" date="2012-04" db="EMBL/GenBank/DDBJ databases">
        <authorList>
            <person name="Weinstock G."/>
            <person name="Sodergren E."/>
            <person name="Lobos E.A."/>
            <person name="Fulton L."/>
            <person name="Fulton R."/>
            <person name="Courtney L."/>
            <person name="Fronick C."/>
            <person name="O'Laughlin M."/>
            <person name="Godfrey J."/>
            <person name="Wilson R.M."/>
            <person name="Miner T."/>
            <person name="Farmer C."/>
            <person name="Delehaunty K."/>
            <person name="Cordes M."/>
            <person name="Minx P."/>
            <person name="Tomlinson C."/>
            <person name="Chen J."/>
            <person name="Wollam A."/>
            <person name="Pepin K.H."/>
            <person name="Bhonagiri V."/>
            <person name="Zhang X."/>
            <person name="Suruliraj S."/>
            <person name="Warren W."/>
            <person name="Mitreva M."/>
            <person name="Mardis E.R."/>
            <person name="Wilson R.K."/>
        </authorList>
    </citation>
    <scope>NUCLEOTIDE SEQUENCE [LARGE SCALE GENOMIC DNA]</scope>
    <source>
        <strain evidence="1 2">R496</strain>
    </source>
</reference>
<evidence type="ECO:0000313" key="2">
    <source>
        <dbReference type="Proteomes" id="UP000006402"/>
    </source>
</evidence>
<comment type="caution">
    <text evidence="1">The sequence shown here is derived from an EMBL/GenBank/DDBJ whole genome shotgun (WGS) entry which is preliminary data.</text>
</comment>
<dbReference type="EMBL" id="AMAH01000198">
    <property type="protein sequence ID" value="EJX49799.1"/>
    <property type="molecule type" value="Genomic_DNA"/>
</dbReference>
<protein>
    <submittedName>
        <fullName evidence="1">Uncharacterized protein</fullName>
    </submittedName>
</protein>
<proteinExistence type="predicted"/>
<dbReference type="AlphaFoldDB" id="A0AAV3GSN8"/>
<accession>A0AAV3GSN8</accession>
<name>A0AAV3GSN8_ENTFC</name>
<organism evidence="1 2">
    <name type="scientific">Enterococcus faecium R496</name>
    <dbReference type="NCBI Taxonomy" id="1134836"/>
    <lineage>
        <taxon>Bacteria</taxon>
        <taxon>Bacillati</taxon>
        <taxon>Bacillota</taxon>
        <taxon>Bacilli</taxon>
        <taxon>Lactobacillales</taxon>
        <taxon>Enterococcaceae</taxon>
        <taxon>Enterococcus</taxon>
    </lineage>
</organism>
<sequence>MLTKFLKKIMFHIKMERLKKRKRLLMRINNDYFFCFSYFKMDHL</sequence>